<feature type="transmembrane region" description="Helical" evidence="1">
    <location>
        <begin position="293"/>
        <end position="311"/>
    </location>
</feature>
<feature type="transmembrane region" description="Helical" evidence="1">
    <location>
        <begin position="442"/>
        <end position="460"/>
    </location>
</feature>
<protein>
    <submittedName>
        <fullName evidence="2">Uncharacterized protein</fullName>
    </submittedName>
</protein>
<keyword evidence="1" id="KW-1133">Transmembrane helix</keyword>
<evidence type="ECO:0000313" key="2">
    <source>
        <dbReference type="EMBL" id="MED6138160.1"/>
    </source>
</evidence>
<keyword evidence="1" id="KW-0472">Membrane</keyword>
<organism evidence="2 3">
    <name type="scientific">Stylosanthes scabra</name>
    <dbReference type="NCBI Taxonomy" id="79078"/>
    <lineage>
        <taxon>Eukaryota</taxon>
        <taxon>Viridiplantae</taxon>
        <taxon>Streptophyta</taxon>
        <taxon>Embryophyta</taxon>
        <taxon>Tracheophyta</taxon>
        <taxon>Spermatophyta</taxon>
        <taxon>Magnoliopsida</taxon>
        <taxon>eudicotyledons</taxon>
        <taxon>Gunneridae</taxon>
        <taxon>Pentapetalae</taxon>
        <taxon>rosids</taxon>
        <taxon>fabids</taxon>
        <taxon>Fabales</taxon>
        <taxon>Fabaceae</taxon>
        <taxon>Papilionoideae</taxon>
        <taxon>50 kb inversion clade</taxon>
        <taxon>dalbergioids sensu lato</taxon>
        <taxon>Dalbergieae</taxon>
        <taxon>Pterocarpus clade</taxon>
        <taxon>Stylosanthes</taxon>
    </lineage>
</organism>
<name>A0ABU6SPJ0_9FABA</name>
<keyword evidence="3" id="KW-1185">Reference proteome</keyword>
<keyword evidence="1" id="KW-0812">Transmembrane</keyword>
<dbReference type="EMBL" id="JASCZI010061247">
    <property type="protein sequence ID" value="MED6138160.1"/>
    <property type="molecule type" value="Genomic_DNA"/>
</dbReference>
<dbReference type="Proteomes" id="UP001341840">
    <property type="component" value="Unassembled WGS sequence"/>
</dbReference>
<evidence type="ECO:0000313" key="3">
    <source>
        <dbReference type="Proteomes" id="UP001341840"/>
    </source>
</evidence>
<evidence type="ECO:0000256" key="1">
    <source>
        <dbReference type="SAM" id="Phobius"/>
    </source>
</evidence>
<gene>
    <name evidence="2" type="ORF">PIB30_071666</name>
</gene>
<sequence>MEAELELGVKEARNFGVVDWAYVTGLTWALSPSRGTSNGTYFGGEGYPWYRGTCIPRSTGPSQVLHKSGRVARVGRRSLDDRSCSDPIHVLGSLFLRHLGPIHMDPNPKRLGFFGWFWNLPHCFYLCVVDLDFRGSASPLTSKLSYRQSSFDPFRLPRGTLHLLKPQRVEEGRMSSGLFSQMEKMIFTGYLWLDENFCLVFFIMAHGDVNEMSSHILADIDWVEDVVLLSKSVIDEELLGAFRRTHVVCSEVSEEARSSGSFTSFEEDMLYECRVAPTQLHPNSWGFMKAFQFVYWHVQLDLFVRVFFYFFHLTKPFSRKKSQWASFHSQEGPRIFSLYEESFHDFKNYHFKVRAVEDVRPCFENERGEYQFHLYWYSGPESPKFDLVHLDDGDKEIAKVLSQCCAKSPFNTKTLLTRSPSYIRIELGQGFAGQYLRYQSPVYVTVTTIVLLVSGAFLGAGAVLRWGSSVVLLISMSLCSTGSSHSRQRSTGRRFRNCASSMPFRSHAYRALLIPSQRSSIGGRAPCPDVQFHSEHASRLGDRLHRRNAISNASSTASARTCECDRPASAGWR</sequence>
<accession>A0ABU6SPJ0</accession>
<reference evidence="2 3" key="1">
    <citation type="journal article" date="2023" name="Plants (Basel)">
        <title>Bridging the Gap: Combining Genomics and Transcriptomics Approaches to Understand Stylosanthes scabra, an Orphan Legume from the Brazilian Caatinga.</title>
        <authorList>
            <person name="Ferreira-Neto J.R.C."/>
            <person name="da Silva M.D."/>
            <person name="Binneck E."/>
            <person name="de Melo N.F."/>
            <person name="da Silva R.H."/>
            <person name="de Melo A.L.T.M."/>
            <person name="Pandolfi V."/>
            <person name="Bustamante F.O."/>
            <person name="Brasileiro-Vidal A.C."/>
            <person name="Benko-Iseppon A.M."/>
        </authorList>
    </citation>
    <scope>NUCLEOTIDE SEQUENCE [LARGE SCALE GENOMIC DNA]</scope>
    <source>
        <tissue evidence="2">Leaves</tissue>
    </source>
</reference>
<proteinExistence type="predicted"/>
<comment type="caution">
    <text evidence="2">The sequence shown here is derived from an EMBL/GenBank/DDBJ whole genome shotgun (WGS) entry which is preliminary data.</text>
</comment>